<comment type="function">
    <text evidence="9 10">Catalyzes the ferrous insertion into protoporphyrin IX.</text>
</comment>
<dbReference type="InterPro" id="IPR001015">
    <property type="entry name" value="Ferrochelatase"/>
</dbReference>
<comment type="pathway">
    <text evidence="9 10">Porphyrin-containing compound metabolism; protoheme biosynthesis; protoheme from protoporphyrin-IX: step 1/1.</text>
</comment>
<feature type="binding site" evidence="9">
    <location>
        <position position="210"/>
    </location>
    <ligand>
        <name>Fe(2+)</name>
        <dbReference type="ChEBI" id="CHEBI:29033"/>
    </ligand>
</feature>
<comment type="catalytic activity">
    <reaction evidence="9 10">
        <text>heme b + 2 H(+) = protoporphyrin IX + Fe(2+)</text>
        <dbReference type="Rhea" id="RHEA:22584"/>
        <dbReference type="ChEBI" id="CHEBI:15378"/>
        <dbReference type="ChEBI" id="CHEBI:29033"/>
        <dbReference type="ChEBI" id="CHEBI:57306"/>
        <dbReference type="ChEBI" id="CHEBI:60344"/>
        <dbReference type="EC" id="4.98.1.1"/>
    </reaction>
</comment>
<evidence type="ECO:0000256" key="6">
    <source>
        <dbReference type="ARBA" id="ARBA00023239"/>
    </source>
</evidence>
<name>A0A0K6IY11_9PROT</name>
<dbReference type="EMBL" id="CYHH01000016">
    <property type="protein sequence ID" value="CUB07983.1"/>
    <property type="molecule type" value="Genomic_DNA"/>
</dbReference>
<gene>
    <name evidence="9" type="primary">hemH</name>
    <name evidence="11" type="ORF">Ga0061068_11616</name>
</gene>
<evidence type="ECO:0000256" key="9">
    <source>
        <dbReference type="HAMAP-Rule" id="MF_00323"/>
    </source>
</evidence>
<evidence type="ECO:0000256" key="1">
    <source>
        <dbReference type="ARBA" id="ARBA00007718"/>
    </source>
</evidence>
<evidence type="ECO:0000313" key="11">
    <source>
        <dbReference type="EMBL" id="CUB07983.1"/>
    </source>
</evidence>
<keyword evidence="2 9" id="KW-0963">Cytoplasm</keyword>
<feature type="binding site" evidence="9">
    <location>
        <position position="291"/>
    </location>
    <ligand>
        <name>Fe(2+)</name>
        <dbReference type="ChEBI" id="CHEBI:29033"/>
    </ligand>
</feature>
<dbReference type="InterPro" id="IPR033644">
    <property type="entry name" value="Ferrochelatase_C"/>
</dbReference>
<dbReference type="FunFam" id="3.40.50.1400:FF:000002">
    <property type="entry name" value="Ferrochelatase"/>
    <property type="match status" value="1"/>
</dbReference>
<keyword evidence="12" id="KW-1185">Reference proteome</keyword>
<accession>A0A0K6IY11</accession>
<dbReference type="NCBIfam" id="TIGR00109">
    <property type="entry name" value="hemH"/>
    <property type="match status" value="1"/>
</dbReference>
<dbReference type="Pfam" id="PF00762">
    <property type="entry name" value="Ferrochelatase"/>
    <property type="match status" value="1"/>
</dbReference>
<dbReference type="PANTHER" id="PTHR11108">
    <property type="entry name" value="FERROCHELATASE"/>
    <property type="match status" value="1"/>
</dbReference>
<comment type="subcellular location">
    <subcellularLocation>
        <location evidence="9 10">Cytoplasm</location>
    </subcellularLocation>
</comment>
<keyword evidence="5 9" id="KW-0350">Heme biosynthesis</keyword>
<evidence type="ECO:0000256" key="7">
    <source>
        <dbReference type="ARBA" id="ARBA00023244"/>
    </source>
</evidence>
<dbReference type="UniPathway" id="UPA00252">
    <property type="reaction ID" value="UER00325"/>
</dbReference>
<evidence type="ECO:0000256" key="2">
    <source>
        <dbReference type="ARBA" id="ARBA00022490"/>
    </source>
</evidence>
<dbReference type="CDD" id="cd03411">
    <property type="entry name" value="Ferrochelatase_N"/>
    <property type="match status" value="1"/>
</dbReference>
<dbReference type="GO" id="GO:0005737">
    <property type="term" value="C:cytoplasm"/>
    <property type="evidence" value="ECO:0007669"/>
    <property type="project" value="UniProtKB-SubCell"/>
</dbReference>
<evidence type="ECO:0000256" key="5">
    <source>
        <dbReference type="ARBA" id="ARBA00023133"/>
    </source>
</evidence>
<evidence type="ECO:0000256" key="10">
    <source>
        <dbReference type="RuleBase" id="RU000607"/>
    </source>
</evidence>
<keyword evidence="7 9" id="KW-0627">Porphyrin biosynthesis</keyword>
<dbReference type="GO" id="GO:0046872">
    <property type="term" value="F:metal ion binding"/>
    <property type="evidence" value="ECO:0007669"/>
    <property type="project" value="UniProtKB-KW"/>
</dbReference>
<organism evidence="11 12">
    <name type="scientific">Tepidiphilus thermophilus</name>
    <dbReference type="NCBI Taxonomy" id="876478"/>
    <lineage>
        <taxon>Bacteria</taxon>
        <taxon>Pseudomonadati</taxon>
        <taxon>Pseudomonadota</taxon>
        <taxon>Hydrogenophilia</taxon>
        <taxon>Hydrogenophilales</taxon>
        <taxon>Hydrogenophilaceae</taxon>
        <taxon>Tepidiphilus</taxon>
    </lineage>
</organism>
<dbReference type="PROSITE" id="PS00534">
    <property type="entry name" value="FERROCHELATASE"/>
    <property type="match status" value="1"/>
</dbReference>
<dbReference type="OrthoDB" id="5289082at2"/>
<dbReference type="RefSeq" id="WP_055424231.1">
    <property type="nucleotide sequence ID" value="NZ_CYHH01000016.1"/>
</dbReference>
<evidence type="ECO:0000313" key="12">
    <source>
        <dbReference type="Proteomes" id="UP000182108"/>
    </source>
</evidence>
<evidence type="ECO:0000256" key="8">
    <source>
        <dbReference type="ARBA" id="ARBA00024536"/>
    </source>
</evidence>
<keyword evidence="6 9" id="KW-0456">Lyase</keyword>
<comment type="similarity">
    <text evidence="1 9 10">Belongs to the ferrochelatase family.</text>
</comment>
<dbReference type="EC" id="4.98.1.1" evidence="9 10"/>
<keyword evidence="3 9" id="KW-0479">Metal-binding</keyword>
<dbReference type="InterPro" id="IPR019772">
    <property type="entry name" value="Ferrochelatase_AS"/>
</dbReference>
<dbReference type="GO" id="GO:0006783">
    <property type="term" value="P:heme biosynthetic process"/>
    <property type="evidence" value="ECO:0007669"/>
    <property type="project" value="UniProtKB-UniRule"/>
</dbReference>
<dbReference type="InterPro" id="IPR033659">
    <property type="entry name" value="Ferrochelatase_N"/>
</dbReference>
<keyword evidence="4 9" id="KW-0408">Iron</keyword>
<dbReference type="Proteomes" id="UP000182108">
    <property type="component" value="Unassembled WGS sequence"/>
</dbReference>
<evidence type="ECO:0000256" key="3">
    <source>
        <dbReference type="ARBA" id="ARBA00022723"/>
    </source>
</evidence>
<comment type="catalytic activity">
    <reaction evidence="8">
        <text>Fe-coproporphyrin III + 2 H(+) = coproporphyrin III + Fe(2+)</text>
        <dbReference type="Rhea" id="RHEA:49572"/>
        <dbReference type="ChEBI" id="CHEBI:15378"/>
        <dbReference type="ChEBI" id="CHEBI:29033"/>
        <dbReference type="ChEBI" id="CHEBI:68438"/>
        <dbReference type="ChEBI" id="CHEBI:131725"/>
        <dbReference type="EC" id="4.99.1.9"/>
    </reaction>
    <physiologicalReaction direction="right-to-left" evidence="8">
        <dbReference type="Rhea" id="RHEA:49574"/>
    </physiologicalReaction>
</comment>
<dbReference type="GO" id="GO:0004325">
    <property type="term" value="F:ferrochelatase activity"/>
    <property type="evidence" value="ECO:0007669"/>
    <property type="project" value="UniProtKB-UniRule"/>
</dbReference>
<sequence>MARYAPEPPFRHDRPQRTGVLLVNLGTPAAPTPEAVRPFLREFLSDPRVIELPRWLWQTILHLFILPRRPKANAQKYASIWLDEGSPLEVYTERLTHALESHWTERGREPLVRWAMRYGEPSVAKVLARMKEEGLRRLLVVPLYPQYCASTTASVFDAVAAELMRWRDVPELRLVRHWHDDPRYIEALAQTLETHWAQHGRPDKLILSFHGMPRRTLELGDPYHCECHKTARLVAERLRLAPDQWLVTFQSRFGRARWLEPYTQPTLERLAREGVARVDVLCPGFATDCLETLEEIGMECRTAFLEAGGKQFHYVPCLNDSPFWVERFAALLEDHLGQWPDRTPATDEEQQARLARAKAMGAKQ</sequence>
<protein>
    <recommendedName>
        <fullName evidence="9 10">Ferrochelatase</fullName>
        <ecNumber evidence="9 10">4.98.1.1</ecNumber>
    </recommendedName>
    <alternativeName>
        <fullName evidence="9">Heme synthase</fullName>
    </alternativeName>
    <alternativeName>
        <fullName evidence="9">Protoheme ferro-lyase</fullName>
    </alternativeName>
</protein>
<dbReference type="HAMAP" id="MF_00323">
    <property type="entry name" value="Ferrochelatase"/>
    <property type="match status" value="1"/>
</dbReference>
<dbReference type="SUPFAM" id="SSF53800">
    <property type="entry name" value="Chelatase"/>
    <property type="match status" value="1"/>
</dbReference>
<dbReference type="AlphaFoldDB" id="A0A0K6IY11"/>
<reference evidence="12" key="1">
    <citation type="submission" date="2015-08" db="EMBL/GenBank/DDBJ databases">
        <authorList>
            <person name="Babu N.S."/>
            <person name="Beckwith C.J."/>
            <person name="Beseler K.G."/>
            <person name="Brison A."/>
            <person name="Carone J.V."/>
            <person name="Caskin T.P."/>
            <person name="Diamond M."/>
            <person name="Durham M.E."/>
            <person name="Foxe J.M."/>
            <person name="Go M."/>
            <person name="Henderson B.A."/>
            <person name="Jones I.B."/>
            <person name="McGettigan J.A."/>
            <person name="Micheletti S.J."/>
            <person name="Nasrallah M.E."/>
            <person name="Ortiz D."/>
            <person name="Piller C.R."/>
            <person name="Privatt S.R."/>
            <person name="Schneider S.L."/>
            <person name="Sharp S."/>
            <person name="Smith T.C."/>
            <person name="Stanton J.D."/>
            <person name="Ullery H.E."/>
            <person name="Wilson R.J."/>
            <person name="Serrano M.G."/>
            <person name="Buck G."/>
            <person name="Lee V."/>
            <person name="Wang Y."/>
            <person name="Carvalho R."/>
            <person name="Voegtly L."/>
            <person name="Shi R."/>
            <person name="Duckworth R."/>
            <person name="Johnson A."/>
            <person name="Loviza R."/>
            <person name="Walstead R."/>
            <person name="Shah Z."/>
            <person name="Kiflezghi M."/>
            <person name="Wade K."/>
            <person name="Ball S.L."/>
            <person name="Bradley K.W."/>
            <person name="Asai D.J."/>
            <person name="Bowman C.A."/>
            <person name="Russell D.A."/>
            <person name="Pope W.H."/>
            <person name="Jacobs-Sera D."/>
            <person name="Hendrix R.W."/>
            <person name="Hatfull G.F."/>
        </authorList>
    </citation>
    <scope>NUCLEOTIDE SEQUENCE [LARGE SCALE GENOMIC DNA]</scope>
    <source>
        <strain evidence="12">JCM 19170</strain>
    </source>
</reference>
<evidence type="ECO:0000256" key="4">
    <source>
        <dbReference type="ARBA" id="ARBA00023004"/>
    </source>
</evidence>
<dbReference type="PANTHER" id="PTHR11108:SF1">
    <property type="entry name" value="FERROCHELATASE, MITOCHONDRIAL"/>
    <property type="match status" value="1"/>
</dbReference>
<dbReference type="Gene3D" id="3.40.50.1400">
    <property type="match status" value="2"/>
</dbReference>
<dbReference type="CDD" id="cd00419">
    <property type="entry name" value="Ferrochelatase_C"/>
    <property type="match status" value="1"/>
</dbReference>
<proteinExistence type="inferred from homology"/>